<dbReference type="AlphaFoldDB" id="D7E741"/>
<protein>
    <recommendedName>
        <fullName evidence="1">Methanogenesis regulatory protein FilR1 middle domain-containing protein</fullName>
    </recommendedName>
</protein>
<dbReference type="PIRSF" id="PIRSF006692">
    <property type="entry name" value="TF_HTH_AF0396_prd"/>
    <property type="match status" value="1"/>
</dbReference>
<evidence type="ECO:0000259" key="1">
    <source>
        <dbReference type="Pfam" id="PF08350"/>
    </source>
</evidence>
<organism evidence="2 3">
    <name type="scientific">Methanohalobium evestigatum (strain ATCC BAA-1072 / DSM 3721 / NBRC 107634 / OCM 161 / Z-7303)</name>
    <dbReference type="NCBI Taxonomy" id="644295"/>
    <lineage>
        <taxon>Archaea</taxon>
        <taxon>Methanobacteriati</taxon>
        <taxon>Methanobacteriota</taxon>
        <taxon>Stenosarchaea group</taxon>
        <taxon>Methanomicrobia</taxon>
        <taxon>Methanosarcinales</taxon>
        <taxon>Methanosarcinaceae</taxon>
        <taxon>Methanohalobium</taxon>
    </lineage>
</organism>
<reference evidence="2 3" key="1">
    <citation type="submission" date="2010-06" db="EMBL/GenBank/DDBJ databases">
        <title>Complete sequence chromosome of Methanohalobium evestigatum Z-7303.</title>
        <authorList>
            <consortium name="US DOE Joint Genome Institute"/>
            <person name="Lucas S."/>
            <person name="Copeland A."/>
            <person name="Lapidus A."/>
            <person name="Cheng J.-F."/>
            <person name="Bruce D."/>
            <person name="Goodwin L."/>
            <person name="Pitluck S."/>
            <person name="Saunders E."/>
            <person name="Detter J.C."/>
            <person name="Han C."/>
            <person name="Tapia R."/>
            <person name="Land M."/>
            <person name="Hauser L."/>
            <person name="Kyrpides N."/>
            <person name="Mikhailova N."/>
            <person name="Sieprawska-Lupa M."/>
            <person name="Whitman W.B."/>
            <person name="Anderson I."/>
            <person name="Woyke T."/>
        </authorList>
    </citation>
    <scope>NUCLEOTIDE SEQUENCE [LARGE SCALE GENOMIC DNA]</scope>
    <source>
        <strain evidence="3">ATCC BAA-1072 / DSM 3721 / NBRC 107634 / OCM 161 / Z-7303</strain>
    </source>
</reference>
<dbReference type="KEGG" id="mev:Metev_0764"/>
<dbReference type="Gene3D" id="1.10.10.10">
    <property type="entry name" value="Winged helix-like DNA-binding domain superfamily/Winged helix DNA-binding domain"/>
    <property type="match status" value="1"/>
</dbReference>
<dbReference type="RefSeq" id="WP_013194233.1">
    <property type="nucleotide sequence ID" value="NC_014253.1"/>
</dbReference>
<evidence type="ECO:0000313" key="3">
    <source>
        <dbReference type="Proteomes" id="UP000000391"/>
    </source>
</evidence>
<dbReference type="GeneID" id="9346385"/>
<dbReference type="STRING" id="644295.Metev_0764"/>
<dbReference type="InterPro" id="IPR016490">
    <property type="entry name" value="Tscrpt_reg_HTH_AF0396-typ3"/>
</dbReference>
<keyword evidence="3" id="KW-1185">Reference proteome</keyword>
<dbReference type="InterPro" id="IPR036388">
    <property type="entry name" value="WH-like_DNA-bd_sf"/>
</dbReference>
<dbReference type="SUPFAM" id="SSF46785">
    <property type="entry name" value="Winged helix' DNA-binding domain"/>
    <property type="match status" value="1"/>
</dbReference>
<proteinExistence type="predicted"/>
<dbReference type="OrthoDB" id="11410at2157"/>
<dbReference type="Pfam" id="PF08350">
    <property type="entry name" value="FilR1_middle"/>
    <property type="match status" value="1"/>
</dbReference>
<dbReference type="HOGENOM" id="CLU_062767_1_1_2"/>
<dbReference type="InterPro" id="IPR036390">
    <property type="entry name" value="WH_DNA-bd_sf"/>
</dbReference>
<dbReference type="EMBL" id="CP002069">
    <property type="protein sequence ID" value="ADI73665.1"/>
    <property type="molecule type" value="Genomic_DNA"/>
</dbReference>
<dbReference type="Proteomes" id="UP000000391">
    <property type="component" value="Chromosome"/>
</dbReference>
<gene>
    <name evidence="2" type="ordered locus">Metev_0764</name>
</gene>
<dbReference type="InterPro" id="IPR013561">
    <property type="entry name" value="FilR1_middle_dom"/>
</dbReference>
<accession>D7E741</accession>
<sequence>MKQSLLDVIFLSDKRKKLLLLLNDNPKNIDYIKTSLNVTSTSIMPQIKILKEKQLINYEHDTELYKLSDIGKIIAENMQPLLDTVNVFEENLEYWASRDLSAIPDHLLKRIGELGHCTLIQPDLNHMFELPREVIDNMYKSNNIMAISSCFHPSYPTLFLEIAKKGTDISIILTESTFEKLKNEFRENTEEFLKMSNAKLHISNGNIKLTAAAITDRFVFLCFFDKDQRFDLQYIMSFDESALKWGGELFQYYINQSTPVTNLLKVQKEL</sequence>
<feature type="domain" description="Methanogenesis regulatory protein FilR1 middle" evidence="1">
    <location>
        <begin position="127"/>
        <end position="255"/>
    </location>
</feature>
<evidence type="ECO:0000313" key="2">
    <source>
        <dbReference type="EMBL" id="ADI73665.1"/>
    </source>
</evidence>
<name>D7E741_METEZ</name>